<proteinExistence type="predicted"/>
<dbReference type="PROSITE" id="PS50043">
    <property type="entry name" value="HTH_LUXR_2"/>
    <property type="match status" value="1"/>
</dbReference>
<dbReference type="InterPro" id="IPR036388">
    <property type="entry name" value="WH-like_DNA-bd_sf"/>
</dbReference>
<dbReference type="InterPro" id="IPR000792">
    <property type="entry name" value="Tscrpt_reg_LuxR_C"/>
</dbReference>
<dbReference type="Pfam" id="PF00196">
    <property type="entry name" value="GerE"/>
    <property type="match status" value="1"/>
</dbReference>
<keyword evidence="1" id="KW-0805">Transcription regulation</keyword>
<keyword evidence="2" id="KW-0238">DNA-binding</keyword>
<feature type="domain" description="HTH luxR-type" evidence="4">
    <location>
        <begin position="64"/>
        <end position="129"/>
    </location>
</feature>
<dbReference type="PRINTS" id="PR00038">
    <property type="entry name" value="HTHLUXR"/>
</dbReference>
<gene>
    <name evidence="5" type="ORF">K8U61_23085</name>
</gene>
<dbReference type="SMART" id="SM00421">
    <property type="entry name" value="HTH_LUXR"/>
    <property type="match status" value="1"/>
</dbReference>
<evidence type="ECO:0000313" key="6">
    <source>
        <dbReference type="Proteomes" id="UP000780875"/>
    </source>
</evidence>
<dbReference type="PANTHER" id="PTHR44688">
    <property type="entry name" value="DNA-BINDING TRANSCRIPTIONAL ACTIVATOR DEVR_DOSR"/>
    <property type="match status" value="1"/>
</dbReference>
<comment type="caution">
    <text evidence="5">The sequence shown here is derived from an EMBL/GenBank/DDBJ whole genome shotgun (WGS) entry which is preliminary data.</text>
</comment>
<name>A0ABS7UK69_9ACTN</name>
<evidence type="ECO:0000256" key="1">
    <source>
        <dbReference type="ARBA" id="ARBA00023015"/>
    </source>
</evidence>
<dbReference type="PANTHER" id="PTHR44688:SF16">
    <property type="entry name" value="DNA-BINDING TRANSCRIPTIONAL ACTIVATOR DEVR_DOSR"/>
    <property type="match status" value="1"/>
</dbReference>
<evidence type="ECO:0000259" key="4">
    <source>
        <dbReference type="PROSITE" id="PS50043"/>
    </source>
</evidence>
<dbReference type="SUPFAM" id="SSF46894">
    <property type="entry name" value="C-terminal effector domain of the bipartite response regulators"/>
    <property type="match status" value="1"/>
</dbReference>
<protein>
    <submittedName>
        <fullName evidence="5">Helix-turn-helix transcriptional regulator</fullName>
    </submittedName>
</protein>
<evidence type="ECO:0000313" key="5">
    <source>
        <dbReference type="EMBL" id="MBZ5741066.1"/>
    </source>
</evidence>
<reference evidence="5 6" key="1">
    <citation type="submission" date="2021-09" db="EMBL/GenBank/DDBJ databases">
        <title>Whole genome sequence of Nocardioides sp. GBK3QG-3.</title>
        <authorList>
            <person name="Tuo L."/>
        </authorList>
    </citation>
    <scope>NUCLEOTIDE SEQUENCE [LARGE SCALE GENOMIC DNA]</scope>
    <source>
        <strain evidence="5 6">GBK3QG-3</strain>
    </source>
</reference>
<sequence>MTMPTRIGDVAPTPPRPPTPERLDALLAEVAEHLRSGDYVTDEREGILLDVTVGHVRCLLVHQEPALRVTLSPRERQIALMVAHGRTNQAIATSLDISVWTVSTHLRRIFAKLAVSSRAEMVARLLADHDYSPLVAPEH</sequence>
<evidence type="ECO:0000256" key="3">
    <source>
        <dbReference type="ARBA" id="ARBA00023163"/>
    </source>
</evidence>
<dbReference type="Gene3D" id="1.10.10.10">
    <property type="entry name" value="Winged helix-like DNA-binding domain superfamily/Winged helix DNA-binding domain"/>
    <property type="match status" value="1"/>
</dbReference>
<dbReference type="CDD" id="cd06170">
    <property type="entry name" value="LuxR_C_like"/>
    <property type="match status" value="1"/>
</dbReference>
<accession>A0ABS7UK69</accession>
<dbReference type="InterPro" id="IPR016032">
    <property type="entry name" value="Sig_transdc_resp-reg_C-effctor"/>
</dbReference>
<organism evidence="5 6">
    <name type="scientific">Nocardioides mangrovi</name>
    <dbReference type="NCBI Taxonomy" id="2874580"/>
    <lineage>
        <taxon>Bacteria</taxon>
        <taxon>Bacillati</taxon>
        <taxon>Actinomycetota</taxon>
        <taxon>Actinomycetes</taxon>
        <taxon>Propionibacteriales</taxon>
        <taxon>Nocardioidaceae</taxon>
        <taxon>Nocardioides</taxon>
    </lineage>
</organism>
<evidence type="ECO:0000256" key="2">
    <source>
        <dbReference type="ARBA" id="ARBA00023125"/>
    </source>
</evidence>
<dbReference type="EMBL" id="JAIQZJ010000023">
    <property type="protein sequence ID" value="MBZ5741066.1"/>
    <property type="molecule type" value="Genomic_DNA"/>
</dbReference>
<keyword evidence="6" id="KW-1185">Reference proteome</keyword>
<dbReference type="PROSITE" id="PS00622">
    <property type="entry name" value="HTH_LUXR_1"/>
    <property type="match status" value="1"/>
</dbReference>
<dbReference type="Proteomes" id="UP000780875">
    <property type="component" value="Unassembled WGS sequence"/>
</dbReference>
<keyword evidence="3" id="KW-0804">Transcription</keyword>